<dbReference type="GO" id="GO:0046983">
    <property type="term" value="F:protein dimerization activity"/>
    <property type="evidence" value="ECO:0007669"/>
    <property type="project" value="InterPro"/>
</dbReference>
<dbReference type="EMBL" id="PDOE01000001">
    <property type="protein sequence ID" value="RKL68622.1"/>
    <property type="molecule type" value="Genomic_DNA"/>
</dbReference>
<accession>A0A3A9KDJ5</accession>
<dbReference type="OrthoDB" id="1684520at2"/>
<comment type="caution">
    <text evidence="1">The sequence shown here is derived from an EMBL/GenBank/DDBJ whole genome shotgun (WGS) entry which is preliminary data.</text>
</comment>
<name>A0A3A9KDJ5_9BACI</name>
<dbReference type="Proteomes" id="UP000281498">
    <property type="component" value="Unassembled WGS sequence"/>
</dbReference>
<dbReference type="SUPFAM" id="SSF140500">
    <property type="entry name" value="BAS1536-like"/>
    <property type="match status" value="1"/>
</dbReference>
<gene>
    <name evidence="1" type="ORF">CR203_00790</name>
</gene>
<dbReference type="Pfam" id="PF09388">
    <property type="entry name" value="SpoOE-like"/>
    <property type="match status" value="1"/>
</dbReference>
<dbReference type="Gene3D" id="4.10.280.10">
    <property type="entry name" value="Helix-loop-helix DNA-binding domain"/>
    <property type="match status" value="1"/>
</dbReference>
<keyword evidence="2" id="KW-1185">Reference proteome</keyword>
<reference evidence="1 2" key="1">
    <citation type="submission" date="2017-10" db="EMBL/GenBank/DDBJ databases">
        <title>Bacillus sp. nov., a halophilic bacterium isolated from a Keqin Lake.</title>
        <authorList>
            <person name="Wang H."/>
        </authorList>
    </citation>
    <scope>NUCLEOTIDE SEQUENCE [LARGE SCALE GENOMIC DNA]</scope>
    <source>
        <strain evidence="1 2">KCTC 13187</strain>
    </source>
</reference>
<dbReference type="RefSeq" id="WP_110936738.1">
    <property type="nucleotide sequence ID" value="NZ_KZ614146.1"/>
</dbReference>
<dbReference type="InterPro" id="IPR036638">
    <property type="entry name" value="HLH_DNA-bd_sf"/>
</dbReference>
<evidence type="ECO:0000313" key="2">
    <source>
        <dbReference type="Proteomes" id="UP000281498"/>
    </source>
</evidence>
<dbReference type="GO" id="GO:0043937">
    <property type="term" value="P:regulation of sporulation"/>
    <property type="evidence" value="ECO:0007669"/>
    <property type="project" value="InterPro"/>
</dbReference>
<organism evidence="1 2">
    <name type="scientific">Salipaludibacillus neizhouensis</name>
    <dbReference type="NCBI Taxonomy" id="885475"/>
    <lineage>
        <taxon>Bacteria</taxon>
        <taxon>Bacillati</taxon>
        <taxon>Bacillota</taxon>
        <taxon>Bacilli</taxon>
        <taxon>Bacillales</taxon>
        <taxon>Bacillaceae</taxon>
    </lineage>
</organism>
<dbReference type="InterPro" id="IPR037208">
    <property type="entry name" value="Spo0E-like_sf"/>
</dbReference>
<sequence>MINTGHLRGLTHPHTFKWSQELDIYLNKYD</sequence>
<dbReference type="InterPro" id="IPR018540">
    <property type="entry name" value="Spo0E-like"/>
</dbReference>
<proteinExistence type="predicted"/>
<evidence type="ECO:0000313" key="1">
    <source>
        <dbReference type="EMBL" id="RKL68622.1"/>
    </source>
</evidence>
<protein>
    <submittedName>
        <fullName evidence="1">Uncharacterized protein</fullName>
    </submittedName>
</protein>
<dbReference type="AlphaFoldDB" id="A0A3A9KDJ5"/>